<name>A0A1C4WIJ0_MICVI</name>
<dbReference type="RefSeq" id="WP_089006372.1">
    <property type="nucleotide sequence ID" value="NZ_LT607411.1"/>
</dbReference>
<evidence type="ECO:0000313" key="1">
    <source>
        <dbReference type="EMBL" id="SCE95989.1"/>
    </source>
</evidence>
<gene>
    <name evidence="1" type="ORF">GA0074695_2471</name>
</gene>
<evidence type="ECO:0000313" key="2">
    <source>
        <dbReference type="Proteomes" id="UP000198242"/>
    </source>
</evidence>
<organism evidence="1 2">
    <name type="scientific">Micromonospora viridifaciens</name>
    <dbReference type="NCBI Taxonomy" id="1881"/>
    <lineage>
        <taxon>Bacteria</taxon>
        <taxon>Bacillati</taxon>
        <taxon>Actinomycetota</taxon>
        <taxon>Actinomycetes</taxon>
        <taxon>Micromonosporales</taxon>
        <taxon>Micromonosporaceae</taxon>
        <taxon>Micromonospora</taxon>
    </lineage>
</organism>
<sequence length="175" mass="19769">MGASQWRYTVAYQDDVGAALQQLRQEVYDRGEYYREPAEGRSDLDLTEEEFRAQLNPRNDGNGFNDAIIEDWRERKRRPVPVDPDTLLAAQPHSGTHSIIDMINGVSDRPGFATVSPLTSQELIKAFGSTTPPSEQVQEWMKAGGGLRERWFGTYVTSYRDGQPDHIHFSGYSGD</sequence>
<dbReference type="Proteomes" id="UP000198242">
    <property type="component" value="Chromosome I"/>
</dbReference>
<keyword evidence="2" id="KW-1185">Reference proteome</keyword>
<accession>A0A1C4WIJ0</accession>
<protein>
    <submittedName>
        <fullName evidence="1">Uncharacterized protein</fullName>
    </submittedName>
</protein>
<dbReference type="AlphaFoldDB" id="A0A1C4WIJ0"/>
<dbReference type="EMBL" id="LT607411">
    <property type="protein sequence ID" value="SCE95989.1"/>
    <property type="molecule type" value="Genomic_DNA"/>
</dbReference>
<proteinExistence type="predicted"/>
<reference evidence="2" key="1">
    <citation type="submission" date="2016-06" db="EMBL/GenBank/DDBJ databases">
        <authorList>
            <person name="Varghese N."/>
            <person name="Submissions Spin"/>
        </authorList>
    </citation>
    <scope>NUCLEOTIDE SEQUENCE [LARGE SCALE GENOMIC DNA]</scope>
    <source>
        <strain evidence="2">DSM 43909</strain>
    </source>
</reference>
<dbReference type="OrthoDB" id="3618826at2"/>